<dbReference type="SMART" id="SM00829">
    <property type="entry name" value="PKS_ER"/>
    <property type="match status" value="1"/>
</dbReference>
<evidence type="ECO:0000256" key="4">
    <source>
        <dbReference type="ARBA" id="ARBA00022833"/>
    </source>
</evidence>
<evidence type="ECO:0000256" key="2">
    <source>
        <dbReference type="ARBA" id="ARBA00008072"/>
    </source>
</evidence>
<accession>C7NGB1</accession>
<gene>
    <name evidence="10" type="ordered locus">Ksed_25570</name>
</gene>
<dbReference type="PROSITE" id="PS51007">
    <property type="entry name" value="CYTC"/>
    <property type="match status" value="1"/>
</dbReference>
<dbReference type="AlphaFoldDB" id="C7NGB1"/>
<evidence type="ECO:0000313" key="11">
    <source>
        <dbReference type="Proteomes" id="UP000006666"/>
    </source>
</evidence>
<evidence type="ECO:0000256" key="5">
    <source>
        <dbReference type="ARBA" id="ARBA00023002"/>
    </source>
</evidence>
<comment type="cofactor">
    <cofactor evidence="1 8">
        <name>Zn(2+)</name>
        <dbReference type="ChEBI" id="CHEBI:29105"/>
    </cofactor>
</comment>
<dbReference type="HOGENOM" id="CLU_026673_11_2_11"/>
<dbReference type="InterPro" id="IPR002328">
    <property type="entry name" value="ADH_Zn_CS"/>
</dbReference>
<dbReference type="InterPro" id="IPR011032">
    <property type="entry name" value="GroES-like_sf"/>
</dbReference>
<dbReference type="eggNOG" id="COG1062">
    <property type="taxonomic scope" value="Bacteria"/>
</dbReference>
<dbReference type="Gene3D" id="3.40.50.720">
    <property type="entry name" value="NAD(P)-binding Rossmann-like Domain"/>
    <property type="match status" value="1"/>
</dbReference>
<feature type="domain" description="Cytochrome c" evidence="9">
    <location>
        <begin position="36"/>
        <end position="154"/>
    </location>
</feature>
<evidence type="ECO:0000256" key="6">
    <source>
        <dbReference type="ARBA" id="ARBA00023004"/>
    </source>
</evidence>
<dbReference type="SUPFAM" id="SSF51735">
    <property type="entry name" value="NAD(P)-binding Rossmann-fold domains"/>
    <property type="match status" value="1"/>
</dbReference>
<dbReference type="InterPro" id="IPR020843">
    <property type="entry name" value="ER"/>
</dbReference>
<dbReference type="GO" id="GO:0016491">
    <property type="term" value="F:oxidoreductase activity"/>
    <property type="evidence" value="ECO:0007669"/>
    <property type="project" value="UniProtKB-KW"/>
</dbReference>
<dbReference type="InterPro" id="IPR013154">
    <property type="entry name" value="ADH-like_N"/>
</dbReference>
<dbReference type="PROSITE" id="PS00059">
    <property type="entry name" value="ADH_ZINC"/>
    <property type="match status" value="1"/>
</dbReference>
<evidence type="ECO:0000256" key="8">
    <source>
        <dbReference type="RuleBase" id="RU361277"/>
    </source>
</evidence>
<sequence>MNTATATASADLPATMLAAVWQGDSPKLTVEEIPVPQPQEGEALVRVTACGVCHTDLHVLKGEVAFPGPAVVGHEISGTIAQVGPGVEGLATGDRVVGAFVMPCGHCRHCERGRDDMCETFFAENRLKGNLLDGTSRLTRPDGSRLSMYSMGGMAEFAVVPVTALTALDEALPMDSSCVLGCAGFTAYGALAASGLQAGESMAVVAVGGVGSSIVQMGKHLGASAVVALDVTDEKLAGARVLGATHTVNTAATDDPAAAVREAVPGGVDVVFEALGRPETFELSQSLLADGGRMVAVGIAAGDATARVPITQLVRRGHTIRGSFGARTRKDLPAVVALAAEGGFDVAGAVTRTYGLDEVDRAYRDLAEGRITGRAIVVMGR</sequence>
<dbReference type="Proteomes" id="UP000006666">
    <property type="component" value="Chromosome"/>
</dbReference>
<dbReference type="CDD" id="cd08263">
    <property type="entry name" value="Zn_ADH10"/>
    <property type="match status" value="1"/>
</dbReference>
<evidence type="ECO:0000256" key="3">
    <source>
        <dbReference type="ARBA" id="ARBA00022723"/>
    </source>
</evidence>
<evidence type="ECO:0000256" key="1">
    <source>
        <dbReference type="ARBA" id="ARBA00001947"/>
    </source>
</evidence>
<comment type="similarity">
    <text evidence="2 8">Belongs to the zinc-containing alcohol dehydrogenase family.</text>
</comment>
<keyword evidence="5" id="KW-0560">Oxidoreductase</keyword>
<dbReference type="GO" id="GO:0008270">
    <property type="term" value="F:zinc ion binding"/>
    <property type="evidence" value="ECO:0007669"/>
    <property type="project" value="InterPro"/>
</dbReference>
<reference evidence="10 11" key="1">
    <citation type="journal article" date="2009" name="Stand. Genomic Sci.">
        <title>Complete genome sequence of Kytococcus sedentarius type strain (541).</title>
        <authorList>
            <person name="Sims D."/>
            <person name="Brettin T."/>
            <person name="Detter J.C."/>
            <person name="Han C."/>
            <person name="Lapidus A."/>
            <person name="Copeland A."/>
            <person name="Glavina Del Rio T."/>
            <person name="Nolan M."/>
            <person name="Chen F."/>
            <person name="Lucas S."/>
            <person name="Tice H."/>
            <person name="Cheng J.F."/>
            <person name="Bruce D."/>
            <person name="Goodwin L."/>
            <person name="Pitluck S."/>
            <person name="Ovchinnikova G."/>
            <person name="Pati A."/>
            <person name="Ivanova N."/>
            <person name="Mavrommatis K."/>
            <person name="Chen A."/>
            <person name="Palaniappan K."/>
            <person name="D'haeseleer P."/>
            <person name="Chain P."/>
            <person name="Bristow J."/>
            <person name="Eisen J.A."/>
            <person name="Markowitz V."/>
            <person name="Hugenholtz P."/>
            <person name="Schneider S."/>
            <person name="Goker M."/>
            <person name="Pukall R."/>
            <person name="Kyrpides N.C."/>
            <person name="Klenk H.P."/>
        </authorList>
    </citation>
    <scope>NUCLEOTIDE SEQUENCE [LARGE SCALE GENOMIC DNA]</scope>
    <source>
        <strain evidence="11">ATCC 14392 / DSM 20547 / JCM 11482 / CCUG 33030 / NBRC 15357 / NCTC 11040 / CCM 314 / 541</strain>
    </source>
</reference>
<keyword evidence="4 8" id="KW-0862">Zinc</keyword>
<dbReference type="PANTHER" id="PTHR43350">
    <property type="entry name" value="NAD-DEPENDENT ALCOHOL DEHYDROGENASE"/>
    <property type="match status" value="1"/>
</dbReference>
<dbReference type="Pfam" id="PF08240">
    <property type="entry name" value="ADH_N"/>
    <property type="match status" value="1"/>
</dbReference>
<proteinExistence type="inferred from homology"/>
<keyword evidence="3 7" id="KW-0479">Metal-binding</keyword>
<keyword evidence="7" id="KW-0349">Heme</keyword>
<dbReference type="PANTHER" id="PTHR43350:SF2">
    <property type="entry name" value="GROES-LIKE ZINC-BINDING ALCOHOL DEHYDROGENASE FAMILY PROTEIN"/>
    <property type="match status" value="1"/>
</dbReference>
<dbReference type="STRING" id="478801.Ksed_25570"/>
<keyword evidence="6 7" id="KW-0408">Iron</keyword>
<dbReference type="Pfam" id="PF00107">
    <property type="entry name" value="ADH_zinc_N"/>
    <property type="match status" value="1"/>
</dbReference>
<evidence type="ECO:0000313" key="10">
    <source>
        <dbReference type="EMBL" id="ACV07520.1"/>
    </source>
</evidence>
<dbReference type="InterPro" id="IPR036291">
    <property type="entry name" value="NAD(P)-bd_dom_sf"/>
</dbReference>
<dbReference type="GO" id="GO:0020037">
    <property type="term" value="F:heme binding"/>
    <property type="evidence" value="ECO:0007669"/>
    <property type="project" value="InterPro"/>
</dbReference>
<dbReference type="SUPFAM" id="SSF50129">
    <property type="entry name" value="GroES-like"/>
    <property type="match status" value="1"/>
</dbReference>
<evidence type="ECO:0000256" key="7">
    <source>
        <dbReference type="PROSITE-ProRule" id="PRU00433"/>
    </source>
</evidence>
<dbReference type="RefSeq" id="WP_015780446.1">
    <property type="nucleotide sequence ID" value="NC_013169.1"/>
</dbReference>
<dbReference type="InterPro" id="IPR009056">
    <property type="entry name" value="Cyt_c-like_dom"/>
</dbReference>
<keyword evidence="11" id="KW-1185">Reference proteome</keyword>
<protein>
    <submittedName>
        <fullName evidence="10">Zn-dependent alcohol dehydrogenase, class III</fullName>
    </submittedName>
</protein>
<name>C7NGB1_KYTSD</name>
<dbReference type="KEGG" id="kse:Ksed_25570"/>
<evidence type="ECO:0000259" key="9">
    <source>
        <dbReference type="PROSITE" id="PS51007"/>
    </source>
</evidence>
<dbReference type="GO" id="GO:0009055">
    <property type="term" value="F:electron transfer activity"/>
    <property type="evidence" value="ECO:0007669"/>
    <property type="project" value="InterPro"/>
</dbReference>
<dbReference type="Gene3D" id="3.90.180.10">
    <property type="entry name" value="Medium-chain alcohol dehydrogenases, catalytic domain"/>
    <property type="match status" value="1"/>
</dbReference>
<organism evidence="10 11">
    <name type="scientific">Kytococcus sedentarius (strain ATCC 14392 / DSM 20547 / JCM 11482 / CCUG 33030 / NBRC 15357 / NCTC 11040 / CCM 314 / 541)</name>
    <name type="common">Micrococcus sedentarius</name>
    <dbReference type="NCBI Taxonomy" id="478801"/>
    <lineage>
        <taxon>Bacteria</taxon>
        <taxon>Bacillati</taxon>
        <taxon>Actinomycetota</taxon>
        <taxon>Actinomycetes</taxon>
        <taxon>Micrococcales</taxon>
        <taxon>Kytococcaceae</taxon>
        <taxon>Kytococcus</taxon>
    </lineage>
</organism>
<dbReference type="EMBL" id="CP001686">
    <property type="protein sequence ID" value="ACV07520.1"/>
    <property type="molecule type" value="Genomic_DNA"/>
</dbReference>
<dbReference type="InterPro" id="IPR013149">
    <property type="entry name" value="ADH-like_C"/>
</dbReference>